<proteinExistence type="predicted"/>
<dbReference type="CDD" id="cd02440">
    <property type="entry name" value="AdoMet_MTases"/>
    <property type="match status" value="1"/>
</dbReference>
<evidence type="ECO:0000313" key="3">
    <source>
        <dbReference type="Proteomes" id="UP001595882"/>
    </source>
</evidence>
<accession>A0ABV8WYA7</accession>
<dbReference type="Proteomes" id="UP001595882">
    <property type="component" value="Unassembled WGS sequence"/>
</dbReference>
<dbReference type="GO" id="GO:0008168">
    <property type="term" value="F:methyltransferase activity"/>
    <property type="evidence" value="ECO:0007669"/>
    <property type="project" value="UniProtKB-KW"/>
</dbReference>
<dbReference type="EC" id="2.1.1.-" evidence="2"/>
<dbReference type="GO" id="GO:0032259">
    <property type="term" value="P:methylation"/>
    <property type="evidence" value="ECO:0007669"/>
    <property type="project" value="UniProtKB-KW"/>
</dbReference>
<sequence>MQKNKLIKKYNKQVKMYEKNRNNPTLAPWRREILKGLQGKVLEVGVGAGANFAFYDKASIHITGVDFSPEMLKSARKAADSHQVNTELLLKNVENLDFESNSFDHIVSTLSLCSYQNPAGVLAKFNKWCRQDGSIRLLEHGLSSNKFLSLSQKAIDPIFTKISGCHCDRDILQLVKKANIKVDRVDRYWSDIVYLIWAKPSVN</sequence>
<dbReference type="SUPFAM" id="SSF53335">
    <property type="entry name" value="S-adenosyl-L-methionine-dependent methyltransferases"/>
    <property type="match status" value="1"/>
</dbReference>
<evidence type="ECO:0000259" key="1">
    <source>
        <dbReference type="Pfam" id="PF08241"/>
    </source>
</evidence>
<keyword evidence="3" id="KW-1185">Reference proteome</keyword>
<feature type="domain" description="Methyltransferase type 11" evidence="1">
    <location>
        <begin position="42"/>
        <end position="135"/>
    </location>
</feature>
<dbReference type="EMBL" id="JBHSDT010000008">
    <property type="protein sequence ID" value="MFC4403889.1"/>
    <property type="molecule type" value="Genomic_DNA"/>
</dbReference>
<keyword evidence="2" id="KW-0489">Methyltransferase</keyword>
<dbReference type="InterPro" id="IPR029063">
    <property type="entry name" value="SAM-dependent_MTases_sf"/>
</dbReference>
<protein>
    <submittedName>
        <fullName evidence="2">Class I SAM-dependent methyltransferase</fullName>
        <ecNumber evidence="2">2.1.1.-</ecNumber>
    </submittedName>
</protein>
<dbReference type="Gene3D" id="3.40.50.150">
    <property type="entry name" value="Vaccinia Virus protein VP39"/>
    <property type="match status" value="1"/>
</dbReference>
<comment type="caution">
    <text evidence="2">The sequence shown here is derived from an EMBL/GenBank/DDBJ whole genome shotgun (WGS) entry which is preliminary data.</text>
</comment>
<dbReference type="PANTHER" id="PTHR45036:SF1">
    <property type="entry name" value="METHYLTRANSFERASE LIKE 7A"/>
    <property type="match status" value="1"/>
</dbReference>
<reference evidence="3" key="1">
    <citation type="journal article" date="2019" name="Int. J. Syst. Evol. Microbiol.">
        <title>The Global Catalogue of Microorganisms (GCM) 10K type strain sequencing project: providing services to taxonomists for standard genome sequencing and annotation.</title>
        <authorList>
            <consortium name="The Broad Institute Genomics Platform"/>
            <consortium name="The Broad Institute Genome Sequencing Center for Infectious Disease"/>
            <person name="Wu L."/>
            <person name="Ma J."/>
        </authorList>
    </citation>
    <scope>NUCLEOTIDE SEQUENCE [LARGE SCALE GENOMIC DNA]</scope>
    <source>
        <strain evidence="3">CCUG 37865</strain>
    </source>
</reference>
<dbReference type="InterPro" id="IPR052356">
    <property type="entry name" value="Thiol_S-MT"/>
</dbReference>
<evidence type="ECO:0000313" key="2">
    <source>
        <dbReference type="EMBL" id="MFC4403889.1"/>
    </source>
</evidence>
<keyword evidence="2" id="KW-0808">Transferase</keyword>
<organism evidence="2 3">
    <name type="scientific">Gracilibacillus xinjiangensis</name>
    <dbReference type="NCBI Taxonomy" id="1193282"/>
    <lineage>
        <taxon>Bacteria</taxon>
        <taxon>Bacillati</taxon>
        <taxon>Bacillota</taxon>
        <taxon>Bacilli</taxon>
        <taxon>Bacillales</taxon>
        <taxon>Bacillaceae</taxon>
        <taxon>Gracilibacillus</taxon>
    </lineage>
</organism>
<dbReference type="InterPro" id="IPR013216">
    <property type="entry name" value="Methyltransf_11"/>
</dbReference>
<name>A0ABV8WYA7_9BACI</name>
<dbReference type="Pfam" id="PF08241">
    <property type="entry name" value="Methyltransf_11"/>
    <property type="match status" value="1"/>
</dbReference>
<gene>
    <name evidence="2" type="ORF">ACFOY7_12500</name>
</gene>
<dbReference type="PANTHER" id="PTHR45036">
    <property type="entry name" value="METHYLTRANSFERASE LIKE 7B"/>
    <property type="match status" value="1"/>
</dbReference>
<dbReference type="RefSeq" id="WP_390252423.1">
    <property type="nucleotide sequence ID" value="NZ_JBHSDT010000008.1"/>
</dbReference>